<evidence type="ECO:0000256" key="1">
    <source>
        <dbReference type="SAM" id="SignalP"/>
    </source>
</evidence>
<dbReference type="PANTHER" id="PTHR38731">
    <property type="entry name" value="LIPL45-RELATED LIPOPROTEIN-RELATED"/>
    <property type="match status" value="1"/>
</dbReference>
<evidence type="ECO:0000313" key="4">
    <source>
        <dbReference type="Proteomes" id="UP001595528"/>
    </source>
</evidence>
<dbReference type="Proteomes" id="UP001595528">
    <property type="component" value="Unassembled WGS sequence"/>
</dbReference>
<proteinExistence type="predicted"/>
<evidence type="ECO:0000313" key="3">
    <source>
        <dbReference type="EMBL" id="MFC3230540.1"/>
    </source>
</evidence>
<gene>
    <name evidence="3" type="ORF">ACFOGJ_25050</name>
</gene>
<dbReference type="Gene3D" id="2.60.120.1440">
    <property type="match status" value="1"/>
</dbReference>
<dbReference type="RefSeq" id="WP_379905799.1">
    <property type="nucleotide sequence ID" value="NZ_JBHRTR010000048.1"/>
</dbReference>
<accession>A0ABV7L7Q4</accession>
<feature type="signal peptide" evidence="1">
    <location>
        <begin position="1"/>
        <end position="30"/>
    </location>
</feature>
<keyword evidence="1" id="KW-0732">Signal</keyword>
<organism evidence="3 4">
    <name type="scientific">Marinibaculum pumilum</name>
    <dbReference type="NCBI Taxonomy" id="1766165"/>
    <lineage>
        <taxon>Bacteria</taxon>
        <taxon>Pseudomonadati</taxon>
        <taxon>Pseudomonadota</taxon>
        <taxon>Alphaproteobacteria</taxon>
        <taxon>Rhodospirillales</taxon>
        <taxon>Rhodospirillaceae</taxon>
        <taxon>Marinibaculum</taxon>
    </lineage>
</organism>
<protein>
    <submittedName>
        <fullName evidence="3">FecR domain-containing protein</fullName>
    </submittedName>
</protein>
<comment type="caution">
    <text evidence="3">The sequence shown here is derived from an EMBL/GenBank/DDBJ whole genome shotgun (WGS) entry which is preliminary data.</text>
</comment>
<reference evidence="4" key="1">
    <citation type="journal article" date="2019" name="Int. J. Syst. Evol. Microbiol.">
        <title>The Global Catalogue of Microorganisms (GCM) 10K type strain sequencing project: providing services to taxonomists for standard genome sequencing and annotation.</title>
        <authorList>
            <consortium name="The Broad Institute Genomics Platform"/>
            <consortium name="The Broad Institute Genome Sequencing Center for Infectious Disease"/>
            <person name="Wu L."/>
            <person name="Ma J."/>
        </authorList>
    </citation>
    <scope>NUCLEOTIDE SEQUENCE [LARGE SCALE GENOMIC DNA]</scope>
    <source>
        <strain evidence="4">KCTC 42964</strain>
    </source>
</reference>
<dbReference type="Pfam" id="PF04773">
    <property type="entry name" value="FecR"/>
    <property type="match status" value="1"/>
</dbReference>
<name>A0ABV7L7Q4_9PROT</name>
<dbReference type="EMBL" id="JBHRTR010000048">
    <property type="protein sequence ID" value="MFC3230540.1"/>
    <property type="molecule type" value="Genomic_DNA"/>
</dbReference>
<feature type="domain" description="FecR protein" evidence="2">
    <location>
        <begin position="72"/>
        <end position="159"/>
    </location>
</feature>
<keyword evidence="4" id="KW-1185">Reference proteome</keyword>
<dbReference type="InterPro" id="IPR006860">
    <property type="entry name" value="FecR"/>
</dbReference>
<feature type="chain" id="PRO_5047420525" evidence="1">
    <location>
        <begin position="31"/>
        <end position="166"/>
    </location>
</feature>
<evidence type="ECO:0000259" key="2">
    <source>
        <dbReference type="Pfam" id="PF04773"/>
    </source>
</evidence>
<sequence length="166" mass="17060">MQNSPGQSCTALVVLLALACLLWTAGPAGAQADGRADGQAIGVVKSLEGRVELVRADGPVTAKVGSDVLVLDRLRTGADGAVGVTLEDGTLISLGPNSLFEFSAFEYAPRRGAFGFMGSALGGTMVYTSGKVGKLAPANTRIRTPLSVIAVRGTRFALRLPEAVED</sequence>